<keyword evidence="22" id="KW-1185">Reference proteome</keyword>
<name>A0A2W7C2K6_9HYPH</name>
<keyword evidence="10" id="KW-0275">Fatty acid biosynthesis</keyword>
<dbReference type="GO" id="GO:0006633">
    <property type="term" value="P:fatty acid biosynthetic process"/>
    <property type="evidence" value="ECO:0007669"/>
    <property type="project" value="UniProtKB-KW"/>
</dbReference>
<keyword evidence="4" id="KW-0597">Phosphoprotein</keyword>
<evidence type="ECO:0000256" key="6">
    <source>
        <dbReference type="ARBA" id="ARBA00022857"/>
    </source>
</evidence>
<evidence type="ECO:0000256" key="14">
    <source>
        <dbReference type="ARBA" id="ARBA00041063"/>
    </source>
</evidence>
<comment type="catalytic activity">
    <reaction evidence="15">
        <text>(2E)-dodecenoyl-CoA + NADPH + H(+) = dodecanoyl-CoA + NADP(+)</text>
        <dbReference type="Rhea" id="RHEA:44964"/>
        <dbReference type="ChEBI" id="CHEBI:15378"/>
        <dbReference type="ChEBI" id="CHEBI:57330"/>
        <dbReference type="ChEBI" id="CHEBI:57375"/>
        <dbReference type="ChEBI" id="CHEBI:57783"/>
        <dbReference type="ChEBI" id="CHEBI:58349"/>
    </reaction>
    <physiologicalReaction direction="left-to-right" evidence="15">
        <dbReference type="Rhea" id="RHEA:44965"/>
    </physiologicalReaction>
</comment>
<dbReference type="InterPro" id="IPR002347">
    <property type="entry name" value="SDR_fam"/>
</dbReference>
<sequence length="76" mass="8357">MAKAGHIDWTPIRRRIPMGRLGQPEDVADAVFFLASSDASYVNGSILCVDGGWTLFSDAECHELDDEYLAEVAGWL</sequence>
<evidence type="ECO:0000256" key="10">
    <source>
        <dbReference type="ARBA" id="ARBA00023160"/>
    </source>
</evidence>
<comment type="subcellular location">
    <subcellularLocation>
        <location evidence="1">Peroxisome</location>
    </subcellularLocation>
</comment>
<keyword evidence="7" id="KW-0560">Oxidoreductase</keyword>
<dbReference type="PANTHER" id="PTHR24317">
    <property type="entry name" value="PEROXISOMAL TRANS-2-ENOYL-COA REDUCTASE"/>
    <property type="match status" value="1"/>
</dbReference>
<keyword evidence="9" id="KW-0576">Peroxisome</keyword>
<evidence type="ECO:0000256" key="19">
    <source>
        <dbReference type="ARBA" id="ARBA00049386"/>
    </source>
</evidence>
<evidence type="ECO:0000256" key="11">
    <source>
        <dbReference type="ARBA" id="ARBA00037124"/>
    </source>
</evidence>
<evidence type="ECO:0000256" key="8">
    <source>
        <dbReference type="ARBA" id="ARBA00023098"/>
    </source>
</evidence>
<dbReference type="GO" id="GO:0019166">
    <property type="term" value="F:trans-2-enoyl-CoA reductase (NADPH) activity"/>
    <property type="evidence" value="ECO:0007669"/>
    <property type="project" value="UniProtKB-EC"/>
</dbReference>
<evidence type="ECO:0000256" key="4">
    <source>
        <dbReference type="ARBA" id="ARBA00022553"/>
    </source>
</evidence>
<keyword evidence="6" id="KW-0521">NADP</keyword>
<dbReference type="InterPro" id="IPR052388">
    <property type="entry name" value="Peroxisomal_t2-enoyl-CoA_red"/>
</dbReference>
<evidence type="ECO:0000256" key="5">
    <source>
        <dbReference type="ARBA" id="ARBA00022832"/>
    </source>
</evidence>
<evidence type="ECO:0000256" key="9">
    <source>
        <dbReference type="ARBA" id="ARBA00023140"/>
    </source>
</evidence>
<organism evidence="21 22">
    <name type="scientific">Mesorhizobium kowhaii</name>
    <dbReference type="NCBI Taxonomy" id="1300272"/>
    <lineage>
        <taxon>Bacteria</taxon>
        <taxon>Pseudomonadati</taxon>
        <taxon>Pseudomonadota</taxon>
        <taxon>Alphaproteobacteria</taxon>
        <taxon>Hyphomicrobiales</taxon>
        <taxon>Phyllobacteriaceae</taxon>
        <taxon>Mesorhizobium</taxon>
    </lineage>
</organism>
<evidence type="ECO:0000256" key="20">
    <source>
        <dbReference type="ARBA" id="ARBA00049559"/>
    </source>
</evidence>
<evidence type="ECO:0000256" key="3">
    <source>
        <dbReference type="ARBA" id="ARBA00022516"/>
    </source>
</evidence>
<dbReference type="AlphaFoldDB" id="A0A2W7C2K6"/>
<dbReference type="Gene3D" id="3.40.50.720">
    <property type="entry name" value="NAD(P)-binding Rossmann-like Domain"/>
    <property type="match status" value="1"/>
</dbReference>
<comment type="catalytic activity">
    <reaction evidence="16">
        <text>(2E)-tetradecenoyl-CoA + NADPH + H(+) = tetradecanoyl-CoA + NADP(+)</text>
        <dbReference type="Rhea" id="RHEA:44968"/>
        <dbReference type="ChEBI" id="CHEBI:15378"/>
        <dbReference type="ChEBI" id="CHEBI:57385"/>
        <dbReference type="ChEBI" id="CHEBI:57783"/>
        <dbReference type="ChEBI" id="CHEBI:58349"/>
        <dbReference type="ChEBI" id="CHEBI:61405"/>
    </reaction>
    <physiologicalReaction direction="left-to-right" evidence="16">
        <dbReference type="Rhea" id="RHEA:44969"/>
    </physiologicalReaction>
</comment>
<comment type="catalytic activity">
    <reaction evidence="17">
        <text>(2E)-hexenoyl-CoA + NADPH + H(+) = hexanoyl-CoA + NADP(+)</text>
        <dbReference type="Rhea" id="RHEA:44956"/>
        <dbReference type="ChEBI" id="CHEBI:15378"/>
        <dbReference type="ChEBI" id="CHEBI:57783"/>
        <dbReference type="ChEBI" id="CHEBI:58349"/>
        <dbReference type="ChEBI" id="CHEBI:62077"/>
        <dbReference type="ChEBI" id="CHEBI:62620"/>
    </reaction>
    <physiologicalReaction direction="left-to-right" evidence="17">
        <dbReference type="Rhea" id="RHEA:44957"/>
    </physiologicalReaction>
</comment>
<keyword evidence="5" id="KW-0276">Fatty acid metabolism</keyword>
<dbReference type="Proteomes" id="UP000248616">
    <property type="component" value="Unassembled WGS sequence"/>
</dbReference>
<proteinExistence type="predicted"/>
<comment type="subunit">
    <text evidence="12">Interacts with PEX5, probably required to target it into peroxisomes.</text>
</comment>
<comment type="catalytic activity">
    <reaction evidence="19">
        <text>(2E)-decenoyl-CoA + NADPH + H(+) = decanoyl-CoA + NADP(+)</text>
        <dbReference type="Rhea" id="RHEA:44960"/>
        <dbReference type="ChEBI" id="CHEBI:15378"/>
        <dbReference type="ChEBI" id="CHEBI:57783"/>
        <dbReference type="ChEBI" id="CHEBI:58349"/>
        <dbReference type="ChEBI" id="CHEBI:61406"/>
        <dbReference type="ChEBI" id="CHEBI:61430"/>
    </reaction>
    <physiologicalReaction direction="left-to-right" evidence="19">
        <dbReference type="Rhea" id="RHEA:44961"/>
    </physiologicalReaction>
</comment>
<comment type="catalytic activity">
    <reaction evidence="20">
        <text>(2E)-octenoyl-CoA + NADPH + H(+) = octanoyl-CoA + NADP(+)</text>
        <dbReference type="Rhea" id="RHEA:44952"/>
        <dbReference type="ChEBI" id="CHEBI:15378"/>
        <dbReference type="ChEBI" id="CHEBI:57386"/>
        <dbReference type="ChEBI" id="CHEBI:57783"/>
        <dbReference type="ChEBI" id="CHEBI:58349"/>
        <dbReference type="ChEBI" id="CHEBI:62242"/>
    </reaction>
    <physiologicalReaction direction="left-to-right" evidence="20">
        <dbReference type="Rhea" id="RHEA:44953"/>
    </physiologicalReaction>
</comment>
<dbReference type="EMBL" id="MZXV01000037">
    <property type="protein sequence ID" value="PZV37114.1"/>
    <property type="molecule type" value="Genomic_DNA"/>
</dbReference>
<dbReference type="InterPro" id="IPR036291">
    <property type="entry name" value="NAD(P)-bd_dom_sf"/>
</dbReference>
<keyword evidence="3" id="KW-0444">Lipid biosynthesis</keyword>
<evidence type="ECO:0000256" key="1">
    <source>
        <dbReference type="ARBA" id="ARBA00004275"/>
    </source>
</evidence>
<keyword evidence="8" id="KW-0443">Lipid metabolism</keyword>
<dbReference type="SUPFAM" id="SSF51735">
    <property type="entry name" value="NAD(P)-binding Rossmann-fold domains"/>
    <property type="match status" value="1"/>
</dbReference>
<comment type="pathway">
    <text evidence="2">Lipid metabolism.</text>
</comment>
<accession>A0A2W7C2K6</accession>
<comment type="catalytic activity">
    <reaction evidence="18">
        <text>a (2E)-enoyl-CoA + NADPH + H(+) = a 2,3-saturated acyl-CoA + NADP(+)</text>
        <dbReference type="Rhea" id="RHEA:33763"/>
        <dbReference type="ChEBI" id="CHEBI:15378"/>
        <dbReference type="ChEBI" id="CHEBI:57783"/>
        <dbReference type="ChEBI" id="CHEBI:58349"/>
        <dbReference type="ChEBI" id="CHEBI:58856"/>
        <dbReference type="ChEBI" id="CHEBI:65111"/>
        <dbReference type="EC" id="1.3.1.38"/>
    </reaction>
    <physiologicalReaction direction="left-to-right" evidence="18">
        <dbReference type="Rhea" id="RHEA:33764"/>
    </physiologicalReaction>
</comment>
<evidence type="ECO:0000313" key="21">
    <source>
        <dbReference type="EMBL" id="PZV37114.1"/>
    </source>
</evidence>
<gene>
    <name evidence="21" type="ORF">B5V02_18035</name>
</gene>
<dbReference type="Pfam" id="PF13561">
    <property type="entry name" value="adh_short_C2"/>
    <property type="match status" value="1"/>
</dbReference>
<dbReference type="EC" id="1.3.1.38" evidence="13"/>
<evidence type="ECO:0000256" key="16">
    <source>
        <dbReference type="ARBA" id="ARBA00048686"/>
    </source>
</evidence>
<protein>
    <recommendedName>
        <fullName evidence="14">Peroxisomal trans-2-enoyl-CoA reductase</fullName>
        <ecNumber evidence="13">1.3.1.38</ecNumber>
    </recommendedName>
</protein>
<evidence type="ECO:0000256" key="17">
    <source>
        <dbReference type="ARBA" id="ARBA00049108"/>
    </source>
</evidence>
<evidence type="ECO:0000256" key="15">
    <source>
        <dbReference type="ARBA" id="ARBA00047570"/>
    </source>
</evidence>
<evidence type="ECO:0000256" key="12">
    <source>
        <dbReference type="ARBA" id="ARBA00038622"/>
    </source>
</evidence>
<evidence type="ECO:0000256" key="18">
    <source>
        <dbReference type="ARBA" id="ARBA00049251"/>
    </source>
</evidence>
<dbReference type="PANTHER" id="PTHR24317:SF7">
    <property type="entry name" value="PEROXISOMAL TRANS-2-ENOYL-COA REDUCTASE"/>
    <property type="match status" value="1"/>
</dbReference>
<evidence type="ECO:0000256" key="2">
    <source>
        <dbReference type="ARBA" id="ARBA00005189"/>
    </source>
</evidence>
<evidence type="ECO:0000256" key="13">
    <source>
        <dbReference type="ARBA" id="ARBA00038849"/>
    </source>
</evidence>
<evidence type="ECO:0000256" key="7">
    <source>
        <dbReference type="ARBA" id="ARBA00023002"/>
    </source>
</evidence>
<evidence type="ECO:0000313" key="22">
    <source>
        <dbReference type="Proteomes" id="UP000248616"/>
    </source>
</evidence>
<comment type="caution">
    <text evidence="21">The sequence shown here is derived from an EMBL/GenBank/DDBJ whole genome shotgun (WGS) entry which is preliminary data.</text>
</comment>
<reference evidence="22" key="1">
    <citation type="submission" date="2017-03" db="EMBL/GenBank/DDBJ databases">
        <authorList>
            <person name="Safronova V.I."/>
            <person name="Sazanova A.L."/>
            <person name="Chirak E.R."/>
        </authorList>
    </citation>
    <scope>NUCLEOTIDE SEQUENCE [LARGE SCALE GENOMIC DNA]</scope>
    <source>
        <strain evidence="22">Ach-343</strain>
    </source>
</reference>
<comment type="function">
    <text evidence="11">Participates in chain elongation of fatty acids. Catalyzes the reduction of trans-2-enoyl-CoAs of varying chain lengths from 6:1 to 16:1, having maximum activity with 10:1 CoA. Has no 2,4-dienoyl-CoA reductase activity.</text>
</comment>